<name>A0A6M0RGQ0_9CYAN</name>
<organism evidence="1 2">
    <name type="scientific">Adonisia turfae CCMR0081</name>
    <dbReference type="NCBI Taxonomy" id="2292702"/>
    <lineage>
        <taxon>Bacteria</taxon>
        <taxon>Bacillati</taxon>
        <taxon>Cyanobacteriota</taxon>
        <taxon>Adonisia</taxon>
        <taxon>Adonisia turfae</taxon>
    </lineage>
</organism>
<comment type="caution">
    <text evidence="1">The sequence shown here is derived from an EMBL/GenBank/DDBJ whole genome shotgun (WGS) entry which is preliminary data.</text>
</comment>
<evidence type="ECO:0000313" key="2">
    <source>
        <dbReference type="Proteomes" id="UP000481033"/>
    </source>
</evidence>
<reference evidence="1 2" key="1">
    <citation type="journal article" date="2020" name="Microb. Ecol.">
        <title>Ecogenomics of the Marine Benthic Filamentous Cyanobacterium Adonisia.</title>
        <authorList>
            <person name="Walter J.M."/>
            <person name="Coutinho F.H."/>
            <person name="Leomil L."/>
            <person name="Hargreaves P.I."/>
            <person name="Campeao M.E."/>
            <person name="Vieira V.V."/>
            <person name="Silva B.S."/>
            <person name="Fistarol G.O."/>
            <person name="Salomon P.S."/>
            <person name="Sawabe T."/>
            <person name="Mino S."/>
            <person name="Hosokawa M."/>
            <person name="Miyashita H."/>
            <person name="Maruyama F."/>
            <person name="van Verk M.C."/>
            <person name="Dutilh B.E."/>
            <person name="Thompson C.C."/>
            <person name="Thompson F.L."/>
        </authorList>
    </citation>
    <scope>NUCLEOTIDE SEQUENCE [LARGE SCALE GENOMIC DNA]</scope>
    <source>
        <strain evidence="1 2">CCMR0081</strain>
    </source>
</reference>
<dbReference type="Proteomes" id="UP000481033">
    <property type="component" value="Unassembled WGS sequence"/>
</dbReference>
<evidence type="ECO:0008006" key="3">
    <source>
        <dbReference type="Google" id="ProtNLM"/>
    </source>
</evidence>
<gene>
    <name evidence="1" type="ORF">DXZ20_06435</name>
</gene>
<sequence>MHSQLVSIQKLKTDDRAAMYRLLKHHFSGVTPDIFSTDLAHKNWVLLLKDNMDQLKGFSTLRLYDVIVNGEPLSVVYSGDTIVDPTAWSSATLPRAWIQAINQLRHPDKRLFWLLISSGFRTYRLLPTFWKTFYPRYDQPTPEPMQQLMDNLARQQFGNTYDPVSGIVRFTQPQKLSPILGTVPPERRSDPHIQFFEQANPDHSQGDELVCLTEICVENLTAAGRRMWFSRNHTLVA</sequence>
<proteinExistence type="predicted"/>
<accession>A0A6M0RGQ0</accession>
<dbReference type="AlphaFoldDB" id="A0A6M0RGQ0"/>
<evidence type="ECO:0000313" key="1">
    <source>
        <dbReference type="EMBL" id="NEZ55319.1"/>
    </source>
</evidence>
<dbReference type="EMBL" id="QXHD01000004">
    <property type="protein sequence ID" value="NEZ55319.1"/>
    <property type="molecule type" value="Genomic_DNA"/>
</dbReference>
<keyword evidence="2" id="KW-1185">Reference proteome</keyword>
<protein>
    <recommendedName>
        <fullName evidence="3">GNAT family N-acetyltransferase</fullName>
    </recommendedName>
</protein>